<evidence type="ECO:0000256" key="6">
    <source>
        <dbReference type="ARBA" id="ARBA00023136"/>
    </source>
</evidence>
<dbReference type="Pfam" id="PF00528">
    <property type="entry name" value="BPD_transp_1"/>
    <property type="match status" value="1"/>
</dbReference>
<evidence type="ECO:0000259" key="8">
    <source>
        <dbReference type="PROSITE" id="PS50928"/>
    </source>
</evidence>
<comment type="caution">
    <text evidence="9">The sequence shown here is derived from an EMBL/GenBank/DDBJ whole genome shotgun (WGS) entry which is preliminary data.</text>
</comment>
<evidence type="ECO:0000313" key="10">
    <source>
        <dbReference type="Proteomes" id="UP000190626"/>
    </source>
</evidence>
<dbReference type="PANTHER" id="PTHR43744">
    <property type="entry name" value="ABC TRANSPORTER PERMEASE PROTEIN MG189-RELATED-RELATED"/>
    <property type="match status" value="1"/>
</dbReference>
<dbReference type="GO" id="GO:0005886">
    <property type="term" value="C:plasma membrane"/>
    <property type="evidence" value="ECO:0007669"/>
    <property type="project" value="UniProtKB-SubCell"/>
</dbReference>
<evidence type="ECO:0000256" key="4">
    <source>
        <dbReference type="ARBA" id="ARBA00022692"/>
    </source>
</evidence>
<dbReference type="Proteomes" id="UP000190626">
    <property type="component" value="Unassembled WGS sequence"/>
</dbReference>
<evidence type="ECO:0000256" key="7">
    <source>
        <dbReference type="RuleBase" id="RU363032"/>
    </source>
</evidence>
<dbReference type="CDD" id="cd06261">
    <property type="entry name" value="TM_PBP2"/>
    <property type="match status" value="1"/>
</dbReference>
<reference evidence="10" key="1">
    <citation type="submission" date="2016-07" db="EMBL/GenBank/DDBJ databases">
        <authorList>
            <person name="Florea S."/>
            <person name="Webb J.S."/>
            <person name="Jaromczyk J."/>
            <person name="Schardl C.L."/>
        </authorList>
    </citation>
    <scope>NUCLEOTIDE SEQUENCE [LARGE SCALE GENOMIC DNA]</scope>
    <source>
        <strain evidence="10">CY1</strain>
    </source>
</reference>
<dbReference type="InterPro" id="IPR035906">
    <property type="entry name" value="MetI-like_sf"/>
</dbReference>
<feature type="transmembrane region" description="Helical" evidence="7">
    <location>
        <begin position="257"/>
        <end position="278"/>
    </location>
</feature>
<evidence type="ECO:0000256" key="2">
    <source>
        <dbReference type="ARBA" id="ARBA00022448"/>
    </source>
</evidence>
<accession>A0A1V4HMB3</accession>
<proteinExistence type="inferred from homology"/>
<comment type="subcellular location">
    <subcellularLocation>
        <location evidence="1 7">Cell membrane</location>
        <topology evidence="1 7">Multi-pass membrane protein</topology>
    </subcellularLocation>
</comment>
<evidence type="ECO:0000256" key="1">
    <source>
        <dbReference type="ARBA" id="ARBA00004651"/>
    </source>
</evidence>
<dbReference type="EMBL" id="MBTG01000009">
    <property type="protein sequence ID" value="OPH58707.1"/>
    <property type="molecule type" value="Genomic_DNA"/>
</dbReference>
<keyword evidence="2 7" id="KW-0813">Transport</keyword>
<comment type="similarity">
    <text evidence="7">Belongs to the binding-protein-dependent transport system permease family.</text>
</comment>
<dbReference type="SUPFAM" id="SSF161098">
    <property type="entry name" value="MetI-like"/>
    <property type="match status" value="1"/>
</dbReference>
<dbReference type="STRING" id="1469647.BC351_23170"/>
<evidence type="ECO:0000256" key="5">
    <source>
        <dbReference type="ARBA" id="ARBA00022989"/>
    </source>
</evidence>
<feature type="transmembrane region" description="Helical" evidence="7">
    <location>
        <begin position="21"/>
        <end position="42"/>
    </location>
</feature>
<dbReference type="PROSITE" id="PS50928">
    <property type="entry name" value="ABC_TM1"/>
    <property type="match status" value="1"/>
</dbReference>
<feature type="transmembrane region" description="Helical" evidence="7">
    <location>
        <begin position="124"/>
        <end position="144"/>
    </location>
</feature>
<dbReference type="GO" id="GO:0055085">
    <property type="term" value="P:transmembrane transport"/>
    <property type="evidence" value="ECO:0007669"/>
    <property type="project" value="InterPro"/>
</dbReference>
<feature type="transmembrane region" description="Helical" evidence="7">
    <location>
        <begin position="156"/>
        <end position="176"/>
    </location>
</feature>
<protein>
    <submittedName>
        <fullName evidence="9">ABC transporter permease</fullName>
    </submittedName>
</protein>
<keyword evidence="4 7" id="KW-0812">Transmembrane</keyword>
<organism evidence="9 10">
    <name type="scientific">Paenibacillus ferrarius</name>
    <dbReference type="NCBI Taxonomy" id="1469647"/>
    <lineage>
        <taxon>Bacteria</taxon>
        <taxon>Bacillati</taxon>
        <taxon>Bacillota</taxon>
        <taxon>Bacilli</taxon>
        <taxon>Bacillales</taxon>
        <taxon>Paenibacillaceae</taxon>
        <taxon>Paenibacillus</taxon>
    </lineage>
</organism>
<keyword evidence="10" id="KW-1185">Reference proteome</keyword>
<dbReference type="OrthoDB" id="2063054at2"/>
<keyword evidence="3" id="KW-1003">Cell membrane</keyword>
<keyword evidence="6 7" id="KW-0472">Membrane</keyword>
<gene>
    <name evidence="9" type="ORF">BC351_23170</name>
</gene>
<sequence length="293" mass="33449">MKPAERGIISGYDMKKGSVKFGYTLMVLVMIVIAITTLYPFFNTFFGSLKTREEFFAFPPTFFPKNWIWTNYKDAWSGFDLPLLTFLKNTVFIYVGNVVCSLLLIGLAAYALSHLRVPFKRVVTLFFFSTLLIPPATYIVPNFLNLQSLGMINTYWAFWLPAAANAYFMLLLKNFFDGIHKEILEAARIDGASEFSSFIRIAVPLSMPIIGTLLMLTFSTTWNEFYWSSIVMTEKEMYPLATGIYRYVIYSTSVIPWSVRFAILTMAMAPPIVFFLIFQKFIIRGLSVSGVKG</sequence>
<keyword evidence="5 7" id="KW-1133">Transmembrane helix</keyword>
<feature type="transmembrane region" description="Helical" evidence="7">
    <location>
        <begin position="197"/>
        <end position="218"/>
    </location>
</feature>
<dbReference type="InterPro" id="IPR000515">
    <property type="entry name" value="MetI-like"/>
</dbReference>
<evidence type="ECO:0000313" key="9">
    <source>
        <dbReference type="EMBL" id="OPH58707.1"/>
    </source>
</evidence>
<dbReference type="Gene3D" id="1.10.3720.10">
    <property type="entry name" value="MetI-like"/>
    <property type="match status" value="1"/>
</dbReference>
<dbReference type="PANTHER" id="PTHR43744:SF12">
    <property type="entry name" value="ABC TRANSPORTER PERMEASE PROTEIN MG189-RELATED"/>
    <property type="match status" value="1"/>
</dbReference>
<evidence type="ECO:0000256" key="3">
    <source>
        <dbReference type="ARBA" id="ARBA00022475"/>
    </source>
</evidence>
<feature type="transmembrane region" description="Helical" evidence="7">
    <location>
        <begin position="91"/>
        <end position="112"/>
    </location>
</feature>
<name>A0A1V4HMB3_9BACL</name>
<feature type="domain" description="ABC transmembrane type-1" evidence="8">
    <location>
        <begin position="87"/>
        <end position="278"/>
    </location>
</feature>
<dbReference type="AlphaFoldDB" id="A0A1V4HMB3"/>
<dbReference type="RefSeq" id="WP_079411939.1">
    <property type="nucleotide sequence ID" value="NZ_MBTG01000009.1"/>
</dbReference>